<dbReference type="Pfam" id="PF00249">
    <property type="entry name" value="Myb_DNA-binding"/>
    <property type="match status" value="1"/>
</dbReference>
<dbReference type="InterPro" id="IPR017930">
    <property type="entry name" value="Myb_dom"/>
</dbReference>
<dbReference type="OrthoDB" id="608866at2759"/>
<dbReference type="Proteomes" id="UP001165082">
    <property type="component" value="Unassembled WGS sequence"/>
</dbReference>
<comment type="caution">
    <text evidence="4">The sequence shown here is derived from an EMBL/GenBank/DDBJ whole genome shotgun (WGS) entry which is preliminary data.</text>
</comment>
<dbReference type="InterPro" id="IPR009057">
    <property type="entry name" value="Homeodomain-like_sf"/>
</dbReference>
<gene>
    <name evidence="4" type="ORF">TrRE_jg5718</name>
</gene>
<sequence length="146" mass="16414">MSAQKKATGKMKDPDPIAAALPKSTAKGKLRGKKPLNGKKITFDDSDVSSDEEEETVVETPSKGSAKKRTQGKNKLSPHKQGVSPMSYGRKKQKRRPWSQEEEACIRAGVERYGEGHWAKIRDDYSKILEGRNSVNIKDKWRNMNK</sequence>
<evidence type="ECO:0000259" key="3">
    <source>
        <dbReference type="PROSITE" id="PS51294"/>
    </source>
</evidence>
<evidence type="ECO:0000313" key="5">
    <source>
        <dbReference type="Proteomes" id="UP001165082"/>
    </source>
</evidence>
<feature type="region of interest" description="Disordered" evidence="1">
    <location>
        <begin position="1"/>
        <end position="101"/>
    </location>
</feature>
<feature type="compositionally biased region" description="Basic residues" evidence="1">
    <location>
        <begin position="65"/>
        <end position="78"/>
    </location>
</feature>
<dbReference type="SMART" id="SM00717">
    <property type="entry name" value="SANT"/>
    <property type="match status" value="1"/>
</dbReference>
<dbReference type="CDD" id="cd11660">
    <property type="entry name" value="SANT_TRF"/>
    <property type="match status" value="1"/>
</dbReference>
<dbReference type="Gene3D" id="1.10.10.60">
    <property type="entry name" value="Homeodomain-like"/>
    <property type="match status" value="1"/>
</dbReference>
<protein>
    <submittedName>
        <fullName evidence="4">Uncharacterized protein</fullName>
    </submittedName>
</protein>
<dbReference type="PANTHER" id="PTHR46993">
    <property type="entry name" value="MYB TRANSCRIPTION FACTOR"/>
    <property type="match status" value="1"/>
</dbReference>
<feature type="domain" description="HTH myb-type" evidence="3">
    <location>
        <begin position="90"/>
        <end position="146"/>
    </location>
</feature>
<keyword evidence="5" id="KW-1185">Reference proteome</keyword>
<dbReference type="EMBL" id="BRXZ01001324">
    <property type="protein sequence ID" value="GMH68310.1"/>
    <property type="molecule type" value="Genomic_DNA"/>
</dbReference>
<feature type="domain" description="Myb-like" evidence="2">
    <location>
        <begin position="90"/>
        <end position="145"/>
    </location>
</feature>
<dbReference type="PANTHER" id="PTHR46993:SF6">
    <property type="entry name" value="MYB TRANSCRIPTION FACTOR"/>
    <property type="match status" value="1"/>
</dbReference>
<dbReference type="PROSITE" id="PS50090">
    <property type="entry name" value="MYB_LIKE"/>
    <property type="match status" value="1"/>
</dbReference>
<feature type="compositionally biased region" description="Basic residues" evidence="1">
    <location>
        <begin position="26"/>
        <end position="37"/>
    </location>
</feature>
<reference evidence="4" key="1">
    <citation type="submission" date="2022-07" db="EMBL/GenBank/DDBJ databases">
        <title>Genome analysis of Parmales, a sister group of diatoms, reveals the evolutionary specialization of diatoms from phago-mixotrophs to photoautotrophs.</title>
        <authorList>
            <person name="Ban H."/>
            <person name="Sato S."/>
            <person name="Yoshikawa S."/>
            <person name="Kazumasa Y."/>
            <person name="Nakamura Y."/>
            <person name="Ichinomiya M."/>
            <person name="Saitoh K."/>
            <person name="Sato N."/>
            <person name="Blanc-Mathieu R."/>
            <person name="Endo H."/>
            <person name="Kuwata A."/>
            <person name="Ogata H."/>
        </authorList>
    </citation>
    <scope>NUCLEOTIDE SEQUENCE</scope>
</reference>
<accession>A0A9W7AE59</accession>
<dbReference type="AlphaFoldDB" id="A0A9W7AE59"/>
<dbReference type="SUPFAM" id="SSF46689">
    <property type="entry name" value="Homeodomain-like"/>
    <property type="match status" value="1"/>
</dbReference>
<evidence type="ECO:0000313" key="4">
    <source>
        <dbReference type="EMBL" id="GMH68310.1"/>
    </source>
</evidence>
<feature type="compositionally biased region" description="Acidic residues" evidence="1">
    <location>
        <begin position="44"/>
        <end position="57"/>
    </location>
</feature>
<organism evidence="4 5">
    <name type="scientific">Triparma retinervis</name>
    <dbReference type="NCBI Taxonomy" id="2557542"/>
    <lineage>
        <taxon>Eukaryota</taxon>
        <taxon>Sar</taxon>
        <taxon>Stramenopiles</taxon>
        <taxon>Ochrophyta</taxon>
        <taxon>Bolidophyceae</taxon>
        <taxon>Parmales</taxon>
        <taxon>Triparmaceae</taxon>
        <taxon>Triparma</taxon>
    </lineage>
</organism>
<name>A0A9W7AE59_9STRA</name>
<dbReference type="PROSITE" id="PS51294">
    <property type="entry name" value="HTH_MYB"/>
    <property type="match status" value="1"/>
</dbReference>
<evidence type="ECO:0000259" key="2">
    <source>
        <dbReference type="PROSITE" id="PS50090"/>
    </source>
</evidence>
<evidence type="ECO:0000256" key="1">
    <source>
        <dbReference type="SAM" id="MobiDB-lite"/>
    </source>
</evidence>
<dbReference type="InterPro" id="IPR001005">
    <property type="entry name" value="SANT/Myb"/>
</dbReference>
<proteinExistence type="predicted"/>